<dbReference type="PANTHER" id="PTHR34653">
    <property type="match status" value="1"/>
</dbReference>
<dbReference type="Pfam" id="PF02049">
    <property type="entry name" value="FliE"/>
    <property type="match status" value="1"/>
</dbReference>
<dbReference type="PANTHER" id="PTHR34653:SF1">
    <property type="entry name" value="FLAGELLAR HOOK-BASAL BODY COMPLEX PROTEIN FLIE"/>
    <property type="match status" value="1"/>
</dbReference>
<organism evidence="6 7">
    <name type="scientific">Alkalilimnicola ehrlichii</name>
    <dbReference type="NCBI Taxonomy" id="351052"/>
    <lineage>
        <taxon>Bacteria</taxon>
        <taxon>Pseudomonadati</taxon>
        <taxon>Pseudomonadota</taxon>
        <taxon>Gammaproteobacteria</taxon>
        <taxon>Chromatiales</taxon>
        <taxon>Ectothiorhodospiraceae</taxon>
        <taxon>Alkalilimnicola</taxon>
    </lineage>
</organism>
<dbReference type="PRINTS" id="PR01006">
    <property type="entry name" value="FLGHOOKFLIE"/>
</dbReference>
<evidence type="ECO:0000256" key="4">
    <source>
        <dbReference type="ARBA" id="ARBA00023143"/>
    </source>
</evidence>
<dbReference type="OrthoDB" id="8909229at2"/>
<evidence type="ECO:0000313" key="6">
    <source>
        <dbReference type="EMBL" id="RFA35708.1"/>
    </source>
</evidence>
<dbReference type="EMBL" id="NFZW01000011">
    <property type="protein sequence ID" value="RFA35708.1"/>
    <property type="molecule type" value="Genomic_DNA"/>
</dbReference>
<dbReference type="GO" id="GO:0003774">
    <property type="term" value="F:cytoskeletal motor activity"/>
    <property type="evidence" value="ECO:0007669"/>
    <property type="project" value="InterPro"/>
</dbReference>
<dbReference type="GO" id="GO:0005198">
    <property type="term" value="F:structural molecule activity"/>
    <property type="evidence" value="ECO:0007669"/>
    <property type="project" value="UniProtKB-UniRule"/>
</dbReference>
<keyword evidence="6" id="KW-0969">Cilium</keyword>
<sequence>MSDMKIQQSLAEMQALATQAKGLEQTAEAGKYGDFADMLKQAIDGVNAQQIKAGELSEAFVRGEDVSLTDVVVAGQKSRIAFEAVKQVRNHVLEAYQEVSRMQI</sequence>
<dbReference type="Proteomes" id="UP000256763">
    <property type="component" value="Unassembled WGS sequence"/>
</dbReference>
<protein>
    <recommendedName>
        <fullName evidence="3 5">Flagellar hook-basal body complex protein FliE</fullName>
    </recommendedName>
</protein>
<evidence type="ECO:0000256" key="3">
    <source>
        <dbReference type="ARBA" id="ARBA00018024"/>
    </source>
</evidence>
<reference evidence="7" key="1">
    <citation type="submission" date="2017-05" db="EMBL/GenBank/DDBJ databases">
        <authorList>
            <person name="Sharma S."/>
            <person name="Sidhu C."/>
            <person name="Pinnaka A.K."/>
        </authorList>
    </citation>
    <scope>NUCLEOTIDE SEQUENCE [LARGE SCALE GENOMIC DNA]</scope>
    <source>
        <strain evidence="7">AK93</strain>
    </source>
</reference>
<gene>
    <name evidence="5" type="primary">fliE</name>
    <name evidence="6" type="ORF">CAL65_12320</name>
</gene>
<keyword evidence="4 5" id="KW-0975">Bacterial flagellum</keyword>
<evidence type="ECO:0000256" key="2">
    <source>
        <dbReference type="ARBA" id="ARBA00009272"/>
    </source>
</evidence>
<dbReference type="RefSeq" id="WP_116302474.1">
    <property type="nucleotide sequence ID" value="NZ_NFZV01000011.1"/>
</dbReference>
<keyword evidence="6" id="KW-0282">Flagellum</keyword>
<comment type="caution">
    <text evidence="6">The sequence shown here is derived from an EMBL/GenBank/DDBJ whole genome shotgun (WGS) entry which is preliminary data.</text>
</comment>
<dbReference type="InterPro" id="IPR001624">
    <property type="entry name" value="FliE"/>
</dbReference>
<evidence type="ECO:0000313" key="7">
    <source>
        <dbReference type="Proteomes" id="UP000256763"/>
    </source>
</evidence>
<dbReference type="NCBIfam" id="TIGR00205">
    <property type="entry name" value="fliE"/>
    <property type="match status" value="1"/>
</dbReference>
<name>A0A3E0WS82_9GAMM</name>
<accession>A0A3E0WS82</accession>
<evidence type="ECO:0000256" key="5">
    <source>
        <dbReference type="HAMAP-Rule" id="MF_00724"/>
    </source>
</evidence>
<dbReference type="AlphaFoldDB" id="A0A3E0WS82"/>
<comment type="similarity">
    <text evidence="2 5">Belongs to the FliE family.</text>
</comment>
<comment type="subcellular location">
    <subcellularLocation>
        <location evidence="1 5">Bacterial flagellum basal body</location>
    </subcellularLocation>
</comment>
<dbReference type="GO" id="GO:0071973">
    <property type="term" value="P:bacterial-type flagellum-dependent cell motility"/>
    <property type="evidence" value="ECO:0007669"/>
    <property type="project" value="InterPro"/>
</dbReference>
<keyword evidence="6" id="KW-0966">Cell projection</keyword>
<dbReference type="HAMAP" id="MF_00724">
    <property type="entry name" value="FliE"/>
    <property type="match status" value="1"/>
</dbReference>
<keyword evidence="7" id="KW-1185">Reference proteome</keyword>
<evidence type="ECO:0000256" key="1">
    <source>
        <dbReference type="ARBA" id="ARBA00004117"/>
    </source>
</evidence>
<proteinExistence type="inferred from homology"/>
<dbReference type="GO" id="GO:0009425">
    <property type="term" value="C:bacterial-type flagellum basal body"/>
    <property type="evidence" value="ECO:0007669"/>
    <property type="project" value="UniProtKB-SubCell"/>
</dbReference>